<protein>
    <submittedName>
        <fullName evidence="2">Uncharacterized mitochondrial protein AtMg00810-like</fullName>
    </submittedName>
</protein>
<organism evidence="2">
    <name type="scientific">Tanacetum cinerariifolium</name>
    <name type="common">Dalmatian daisy</name>
    <name type="synonym">Chrysanthemum cinerariifolium</name>
    <dbReference type="NCBI Taxonomy" id="118510"/>
    <lineage>
        <taxon>Eukaryota</taxon>
        <taxon>Viridiplantae</taxon>
        <taxon>Streptophyta</taxon>
        <taxon>Embryophyta</taxon>
        <taxon>Tracheophyta</taxon>
        <taxon>Spermatophyta</taxon>
        <taxon>Magnoliopsida</taxon>
        <taxon>eudicotyledons</taxon>
        <taxon>Gunneridae</taxon>
        <taxon>Pentapetalae</taxon>
        <taxon>asterids</taxon>
        <taxon>campanulids</taxon>
        <taxon>Asterales</taxon>
        <taxon>Asteraceae</taxon>
        <taxon>Asteroideae</taxon>
        <taxon>Anthemideae</taxon>
        <taxon>Anthemidinae</taxon>
        <taxon>Tanacetum</taxon>
    </lineage>
</organism>
<sequence length="700" mass="79593">MPGFNSIVQAFASLGHDLDLRVDEAVHKEGGDSVEKAITTDASLVAAQDNDKITKTQSTAMYNDPISQEIGLGDRPRRQETTLGVQMLKLAQTTQDKVITILKLRVRRLEKKRKARTSQPIKRRLFKGRVKTSTDKSLGEDASKHERNDDKTKELNLTDGDDTKVIVQDKGNGEKGGSTADQVSTARPEVSAASVPMNVSAATPFTPPTTITIFGNEDLTIAQTLVKLRSEKAKVKGVAFRYVEEPPRLTRSTITLQPLPTIDPKDKGKGVLVEEEPKKLEKVKKRDQGLAQIKSDADLAQRIYEEELAEIYANHELAIRMTHEEQEKYTIKERARLLAEYFERRKKQLAAERAEAIRNKPPTRTQELKKLYQKEQKWINDFVHVDFEKEENKLVEPESKGEKGKRIKRVADSSLKQKSSKKQNMIQESAKSDEEESANYKHEKGELRLWLIVLSDKQETMDLEILSTKANRNISYHKSLSSILRKFDRQDLVDLHILVMKRFEDNTPEEKRYPLIKEMLEKMLNWKLEAEAESTMAFELLKLQTNLKESHLTAVKRIIGYLKGTPTLDLYYLKCLGFDLKRYSDSNYVGCNMDRKSSSGSCQILGGKLVCWSAKKQQLVVMSSAKAEYVTADVCCASILWMKSKLSDYDIHYKIPVPLQYPTIQYFTQEPSILIYDIISSGITSLNDIFNYTSSPLSIS</sequence>
<dbReference type="EMBL" id="BKCJ010101603">
    <property type="protein sequence ID" value="GEX32245.1"/>
    <property type="molecule type" value="Genomic_DNA"/>
</dbReference>
<gene>
    <name evidence="2" type="ORF">Tci_304220</name>
</gene>
<feature type="region of interest" description="Disordered" evidence="1">
    <location>
        <begin position="112"/>
        <end position="160"/>
    </location>
</feature>
<reference evidence="2" key="1">
    <citation type="journal article" date="2019" name="Sci. Rep.">
        <title>Draft genome of Tanacetum cinerariifolium, the natural source of mosquito coil.</title>
        <authorList>
            <person name="Yamashiro T."/>
            <person name="Shiraishi A."/>
            <person name="Satake H."/>
            <person name="Nakayama K."/>
        </authorList>
    </citation>
    <scope>NUCLEOTIDE SEQUENCE</scope>
</reference>
<dbReference type="PANTHER" id="PTHR11439">
    <property type="entry name" value="GAG-POL-RELATED RETROTRANSPOSON"/>
    <property type="match status" value="1"/>
</dbReference>
<comment type="caution">
    <text evidence="2">The sequence shown here is derived from an EMBL/GenBank/DDBJ whole genome shotgun (WGS) entry which is preliminary data.</text>
</comment>
<feature type="compositionally biased region" description="Basic and acidic residues" evidence="1">
    <location>
        <begin position="393"/>
        <end position="404"/>
    </location>
</feature>
<accession>A0A699H4D6</accession>
<feature type="region of interest" description="Disordered" evidence="1">
    <location>
        <begin position="165"/>
        <end position="184"/>
    </location>
</feature>
<name>A0A699H4D6_TANCI</name>
<dbReference type="CDD" id="cd09272">
    <property type="entry name" value="RNase_HI_RT_Ty1"/>
    <property type="match status" value="1"/>
</dbReference>
<dbReference type="AlphaFoldDB" id="A0A699H4D6"/>
<feature type="compositionally biased region" description="Basic residues" evidence="1">
    <location>
        <begin position="112"/>
        <end position="130"/>
    </location>
</feature>
<dbReference type="PANTHER" id="PTHR11439:SF463">
    <property type="entry name" value="REVERSE TRANSCRIPTASE TY1_COPIA-TYPE DOMAIN-CONTAINING PROTEIN"/>
    <property type="match status" value="1"/>
</dbReference>
<feature type="region of interest" description="Disordered" evidence="1">
    <location>
        <begin position="393"/>
        <end position="439"/>
    </location>
</feature>
<proteinExistence type="predicted"/>
<evidence type="ECO:0000313" key="2">
    <source>
        <dbReference type="EMBL" id="GEX32245.1"/>
    </source>
</evidence>
<feature type="compositionally biased region" description="Basic and acidic residues" evidence="1">
    <location>
        <begin position="132"/>
        <end position="160"/>
    </location>
</feature>
<evidence type="ECO:0000256" key="1">
    <source>
        <dbReference type="SAM" id="MobiDB-lite"/>
    </source>
</evidence>